<evidence type="ECO:0000313" key="4">
    <source>
        <dbReference type="EMBL" id="MBO0949055.1"/>
    </source>
</evidence>
<dbReference type="PROSITE" id="PS01031">
    <property type="entry name" value="SHSP"/>
    <property type="match status" value="1"/>
</dbReference>
<dbReference type="InterPro" id="IPR031107">
    <property type="entry name" value="Small_HSP"/>
</dbReference>
<proteinExistence type="inferred from homology"/>
<protein>
    <submittedName>
        <fullName evidence="4">Hsp20/alpha crystallin family protein</fullName>
    </submittedName>
</protein>
<dbReference type="RefSeq" id="WP_207328989.1">
    <property type="nucleotide sequence ID" value="NZ_JAFMYW010000002.1"/>
</dbReference>
<sequence length="144" mass="16330">MNTLARVNSMPTLFDTFFGPSYATRPYITRYAKPTVSTPAVNVKDTENAYLIDVAAPGAKKENFSLSVNQQVLTLTFKNEEKAEETKDAYVRHEFNFQSFERSFRLPKTVNVEAIKATYTDGILTVELPKMEEPKPEVKQIEIA</sequence>
<evidence type="ECO:0000256" key="1">
    <source>
        <dbReference type="PROSITE-ProRule" id="PRU00285"/>
    </source>
</evidence>
<dbReference type="EMBL" id="JAFMYW010000002">
    <property type="protein sequence ID" value="MBO0949055.1"/>
    <property type="molecule type" value="Genomic_DNA"/>
</dbReference>
<dbReference type="SUPFAM" id="SSF49764">
    <property type="entry name" value="HSP20-like chaperones"/>
    <property type="match status" value="1"/>
</dbReference>
<evidence type="ECO:0000313" key="5">
    <source>
        <dbReference type="Proteomes" id="UP000664628"/>
    </source>
</evidence>
<gene>
    <name evidence="4" type="ORF">J2I46_10710</name>
</gene>
<dbReference type="CDD" id="cd06464">
    <property type="entry name" value="ACD_sHsps-like"/>
    <property type="match status" value="1"/>
</dbReference>
<dbReference type="Pfam" id="PF00011">
    <property type="entry name" value="HSP20"/>
    <property type="match status" value="1"/>
</dbReference>
<name>A0ABS3JGE6_9BACT</name>
<organism evidence="4 5">
    <name type="scientific">Fibrella forsythiae</name>
    <dbReference type="NCBI Taxonomy" id="2817061"/>
    <lineage>
        <taxon>Bacteria</taxon>
        <taxon>Pseudomonadati</taxon>
        <taxon>Bacteroidota</taxon>
        <taxon>Cytophagia</taxon>
        <taxon>Cytophagales</taxon>
        <taxon>Spirosomataceae</taxon>
        <taxon>Fibrella</taxon>
    </lineage>
</organism>
<dbReference type="Gene3D" id="2.60.40.790">
    <property type="match status" value="1"/>
</dbReference>
<comment type="similarity">
    <text evidence="1 2">Belongs to the small heat shock protein (HSP20) family.</text>
</comment>
<accession>A0ABS3JGE6</accession>
<dbReference type="PANTHER" id="PTHR11527">
    <property type="entry name" value="HEAT-SHOCK PROTEIN 20 FAMILY MEMBER"/>
    <property type="match status" value="1"/>
</dbReference>
<comment type="caution">
    <text evidence="4">The sequence shown here is derived from an EMBL/GenBank/DDBJ whole genome shotgun (WGS) entry which is preliminary data.</text>
</comment>
<evidence type="ECO:0000259" key="3">
    <source>
        <dbReference type="PROSITE" id="PS01031"/>
    </source>
</evidence>
<evidence type="ECO:0000256" key="2">
    <source>
        <dbReference type="RuleBase" id="RU003616"/>
    </source>
</evidence>
<feature type="domain" description="SHSP" evidence="3">
    <location>
        <begin position="31"/>
        <end position="144"/>
    </location>
</feature>
<dbReference type="InterPro" id="IPR002068">
    <property type="entry name" value="A-crystallin/Hsp20_dom"/>
</dbReference>
<dbReference type="InterPro" id="IPR008978">
    <property type="entry name" value="HSP20-like_chaperone"/>
</dbReference>
<dbReference type="Proteomes" id="UP000664628">
    <property type="component" value="Unassembled WGS sequence"/>
</dbReference>
<reference evidence="4 5" key="1">
    <citation type="submission" date="2021-03" db="EMBL/GenBank/DDBJ databases">
        <title>Fibrella sp. HMF5405 genome sequencing and assembly.</title>
        <authorList>
            <person name="Kang H."/>
            <person name="Kim H."/>
            <person name="Bae S."/>
            <person name="Joh K."/>
        </authorList>
    </citation>
    <scope>NUCLEOTIDE SEQUENCE [LARGE SCALE GENOMIC DNA]</scope>
    <source>
        <strain evidence="4 5">HMF5405</strain>
    </source>
</reference>
<keyword evidence="5" id="KW-1185">Reference proteome</keyword>